<organism evidence="2 3">
    <name type="scientific">Herbiconiux aconitum</name>
    <dbReference type="NCBI Taxonomy" id="2970913"/>
    <lineage>
        <taxon>Bacteria</taxon>
        <taxon>Bacillati</taxon>
        <taxon>Actinomycetota</taxon>
        <taxon>Actinomycetes</taxon>
        <taxon>Micrococcales</taxon>
        <taxon>Microbacteriaceae</taxon>
        <taxon>Herbiconiux</taxon>
    </lineage>
</organism>
<protein>
    <submittedName>
        <fullName evidence="2">Uncharacterized protein</fullName>
    </submittedName>
</protein>
<keyword evidence="1" id="KW-0812">Transmembrane</keyword>
<keyword evidence="1" id="KW-1133">Transmembrane helix</keyword>
<evidence type="ECO:0000313" key="2">
    <source>
        <dbReference type="EMBL" id="MCS5717665.1"/>
    </source>
</evidence>
<evidence type="ECO:0000256" key="1">
    <source>
        <dbReference type="SAM" id="Phobius"/>
    </source>
</evidence>
<accession>A0ABT2GN59</accession>
<proteinExistence type="predicted"/>
<dbReference type="EMBL" id="JANLCM010000001">
    <property type="protein sequence ID" value="MCS5717665.1"/>
    <property type="molecule type" value="Genomic_DNA"/>
</dbReference>
<keyword evidence="1" id="KW-0472">Membrane</keyword>
<dbReference type="Proteomes" id="UP001165584">
    <property type="component" value="Unassembled WGS sequence"/>
</dbReference>
<comment type="caution">
    <text evidence="2">The sequence shown here is derived from an EMBL/GenBank/DDBJ whole genome shotgun (WGS) entry which is preliminary data.</text>
</comment>
<gene>
    <name evidence="2" type="ORF">N1027_05890</name>
</gene>
<feature type="transmembrane region" description="Helical" evidence="1">
    <location>
        <begin position="82"/>
        <end position="105"/>
    </location>
</feature>
<sequence length="114" mass="11669">MALAVVCLVGSVVLGGRVALELYSDLRTNLQVVCAEQALPQGADTNMSALANIDAGIGPIPLGVWCSFPAVDGGKIVVPPSLLLTGITLASLFLLTLGVFAAAIARRMKPSHSI</sequence>
<evidence type="ECO:0000313" key="3">
    <source>
        <dbReference type="Proteomes" id="UP001165584"/>
    </source>
</evidence>
<name>A0ABT2GN59_9MICO</name>
<reference evidence="2" key="1">
    <citation type="submission" date="2022-08" db="EMBL/GenBank/DDBJ databases">
        <authorList>
            <person name="Deng Y."/>
            <person name="Han X.-F."/>
            <person name="Zhang Y.-Q."/>
        </authorList>
    </citation>
    <scope>NUCLEOTIDE SEQUENCE</scope>
    <source>
        <strain evidence="2">CPCC 205763</strain>
    </source>
</reference>
<dbReference type="RefSeq" id="WP_259506106.1">
    <property type="nucleotide sequence ID" value="NZ_JANLCM010000001.1"/>
</dbReference>
<keyword evidence="3" id="KW-1185">Reference proteome</keyword>